<dbReference type="RefSeq" id="WP_048643061.1">
    <property type="nucleotide sequence ID" value="NZ_CP012040.1"/>
</dbReference>
<accession>A0A0H4PIK4</accession>
<dbReference type="STRING" id="320787.CA2015_3508"/>
<dbReference type="AlphaFoldDB" id="A0A0H4PIK4"/>
<dbReference type="Proteomes" id="UP000036520">
    <property type="component" value="Chromosome"/>
</dbReference>
<proteinExistence type="predicted"/>
<sequence length="240" mass="27984">MDKYPNYISQEQQEEFERILLEQMDSKEKEEFNNKLNRNPVLKEQFDAFKELFLAIEEEGLRNLMDLFHDSHKEKSGAKHKSYWYPIAASIALLLSLGIWFFNKQSPNEKLFQSYFTVDPGLPTVMGNNDNYAFYEAMVNYKQGNYDMAITKWEKQLLTNQDSDTLNYFLGSAYLAKGNTDKAIVFFKTTLNSSASVFSKEAHYYLALGLLKNNNTEEAIKHLKMVEDEKSVELLKKIQE</sequence>
<evidence type="ECO:0000313" key="3">
    <source>
        <dbReference type="Proteomes" id="UP000036520"/>
    </source>
</evidence>
<dbReference type="EMBL" id="CP012040">
    <property type="protein sequence ID" value="AKP52890.1"/>
    <property type="molecule type" value="Genomic_DNA"/>
</dbReference>
<dbReference type="KEGG" id="camu:CA2015_3508"/>
<keyword evidence="1" id="KW-0472">Membrane</keyword>
<organism evidence="2 3">
    <name type="scientific">Cyclobacterium amurskyense</name>
    <dbReference type="NCBI Taxonomy" id="320787"/>
    <lineage>
        <taxon>Bacteria</taxon>
        <taxon>Pseudomonadati</taxon>
        <taxon>Bacteroidota</taxon>
        <taxon>Cytophagia</taxon>
        <taxon>Cytophagales</taxon>
        <taxon>Cyclobacteriaceae</taxon>
        <taxon>Cyclobacterium</taxon>
    </lineage>
</organism>
<protein>
    <submittedName>
        <fullName evidence="2">Uncharacterized protein</fullName>
    </submittedName>
</protein>
<dbReference type="SUPFAM" id="SSF48452">
    <property type="entry name" value="TPR-like"/>
    <property type="match status" value="1"/>
</dbReference>
<keyword evidence="1" id="KW-1133">Transmembrane helix</keyword>
<feature type="transmembrane region" description="Helical" evidence="1">
    <location>
        <begin position="83"/>
        <end position="102"/>
    </location>
</feature>
<reference evidence="2 3" key="1">
    <citation type="submission" date="2015-07" db="EMBL/GenBank/DDBJ databases">
        <authorList>
            <person name="Kim K.M."/>
        </authorList>
    </citation>
    <scope>NUCLEOTIDE SEQUENCE [LARGE SCALE GENOMIC DNA]</scope>
    <source>
        <strain evidence="2 3">KCTC 12363</strain>
    </source>
</reference>
<name>A0A0H4PIK4_9BACT</name>
<gene>
    <name evidence="2" type="ORF">CA2015_3508</name>
</gene>
<keyword evidence="3" id="KW-1185">Reference proteome</keyword>
<evidence type="ECO:0000256" key="1">
    <source>
        <dbReference type="SAM" id="Phobius"/>
    </source>
</evidence>
<dbReference type="Gene3D" id="1.25.40.10">
    <property type="entry name" value="Tetratricopeptide repeat domain"/>
    <property type="match status" value="1"/>
</dbReference>
<dbReference type="InterPro" id="IPR011990">
    <property type="entry name" value="TPR-like_helical_dom_sf"/>
</dbReference>
<dbReference type="OrthoDB" id="1451921at2"/>
<evidence type="ECO:0000313" key="2">
    <source>
        <dbReference type="EMBL" id="AKP52890.1"/>
    </source>
</evidence>
<keyword evidence="1" id="KW-0812">Transmembrane</keyword>